<dbReference type="EMBL" id="VOEI01000006">
    <property type="protein sequence ID" value="TWR24499.1"/>
    <property type="molecule type" value="Genomic_DNA"/>
</dbReference>
<reference evidence="1 2" key="1">
    <citation type="submission" date="2019-07" db="EMBL/GenBank/DDBJ databases">
        <authorList>
            <person name="Kim J."/>
        </authorList>
    </citation>
    <scope>NUCLEOTIDE SEQUENCE [LARGE SCALE GENOMIC DNA]</scope>
    <source>
        <strain evidence="1 2">MJ1a</strain>
    </source>
</reference>
<evidence type="ECO:0008006" key="3">
    <source>
        <dbReference type="Google" id="ProtNLM"/>
    </source>
</evidence>
<organism evidence="1 2">
    <name type="scientific">Mucilaginibacter achroorhodeus</name>
    <dbReference type="NCBI Taxonomy" id="2599294"/>
    <lineage>
        <taxon>Bacteria</taxon>
        <taxon>Pseudomonadati</taxon>
        <taxon>Bacteroidota</taxon>
        <taxon>Sphingobacteriia</taxon>
        <taxon>Sphingobacteriales</taxon>
        <taxon>Sphingobacteriaceae</taxon>
        <taxon>Mucilaginibacter</taxon>
    </lineage>
</organism>
<proteinExistence type="predicted"/>
<dbReference type="AlphaFoldDB" id="A0A563U1W6"/>
<dbReference type="OrthoDB" id="956377at2"/>
<protein>
    <recommendedName>
        <fullName evidence="3">NACHT domain-containing protein</fullName>
    </recommendedName>
</protein>
<dbReference type="InterPro" id="IPR027417">
    <property type="entry name" value="P-loop_NTPase"/>
</dbReference>
<name>A0A563U1W6_9SPHI</name>
<dbReference type="RefSeq" id="WP_146272732.1">
    <property type="nucleotide sequence ID" value="NZ_VOEI01000006.1"/>
</dbReference>
<dbReference type="Proteomes" id="UP000318010">
    <property type="component" value="Unassembled WGS sequence"/>
</dbReference>
<comment type="caution">
    <text evidence="1">The sequence shown here is derived from an EMBL/GenBank/DDBJ whole genome shotgun (WGS) entry which is preliminary data.</text>
</comment>
<accession>A0A563U1W6</accession>
<dbReference type="SUPFAM" id="SSF52540">
    <property type="entry name" value="P-loop containing nucleoside triphosphate hydrolases"/>
    <property type="match status" value="1"/>
</dbReference>
<evidence type="ECO:0000313" key="1">
    <source>
        <dbReference type="EMBL" id="TWR24499.1"/>
    </source>
</evidence>
<dbReference type="Gene3D" id="3.40.50.300">
    <property type="entry name" value="P-loop containing nucleotide triphosphate hydrolases"/>
    <property type="match status" value="1"/>
</dbReference>
<keyword evidence="2" id="KW-1185">Reference proteome</keyword>
<gene>
    <name evidence="1" type="ORF">FPZ42_15475</name>
</gene>
<sequence length="852" mass="98065">MTSFLPQYYELLKRAVIATSGLSNITPHDCRIIAADIIRHTKQSVSETTLKRVFGFAYSKFKPSIFTIDVMAKYCGFKGWEDFCHSQEVTPNKTTQYTTPDWDSLNLNAQKITNFTLQVLRNKSGIPYGQTITRRIVSDHLDDFVNNHYSATVLAAPAGHGKTIALCHWIEERLLNNGAGNNQDVVLFFSTSALMNAFLSGQDINHWLLALLGYTANDDVAAMLNQQRGKGGNFYLIIDAFDEHVYKPEQYKLLQAQLLDILALYQGSSWFKLIVTMRSFTWINNRHEFNLNDENWFIRFIGDENSALNVPLFDTGEVRQLASKINQGNTNNISTDIALQFSHPLYFQFYYKQNSQNFCLNNISQVCMYELVSTFILNKIYMGQSSAEKMLLIQGLADEMDIASGNFTVPRAKVNGLIKLYYQAYHELLSIGYLREINKSTGLHYNSFIEFTNQYFQNHALAKSLLYNNNSIFDESLIAQINNLFETNAQKVPVLQWCVLYAFKAGQHCNFDLLTHAKLSLTEKADLINFMGDMFSEQCATQGQSESLRSFFRQDCSPELFNYFFGLEFISLKYKRTLQGLLKFNLSNRKKALIHTALALTAILRFDMNELEECIIKLKALPSESFNRFAINPVKCLDAIYSFLKTGEIKRDVGQELTRFYFNPPKEGNYFTNTASHDMLFLLGAYTLIIFQKPLKTLRYISTLEKNYKNPKVSAQHGYSFIIGLIKADCYYRHGRTVELAESYQLYKALYRQSPETFTDYMKTAFYALRIKINLLEKDYIHIIDNTRAFMDVAGQHNLSKCIMLGTIVNNTELVNVYPEFYKQCRYEFGKLSRELGLLKEVIFPEMTIVQH</sequence>
<evidence type="ECO:0000313" key="2">
    <source>
        <dbReference type="Proteomes" id="UP000318010"/>
    </source>
</evidence>